<keyword evidence="2" id="KW-1185">Reference proteome</keyword>
<dbReference type="PANTHER" id="PTHR33067:SF9">
    <property type="entry name" value="RNA-DIRECTED DNA POLYMERASE"/>
    <property type="match status" value="1"/>
</dbReference>
<reference evidence="1 2" key="1">
    <citation type="journal article" date="2018" name="Front. Plant Sci.">
        <title>Red Clover (Trifolium pratense) and Zigzag Clover (T. medium) - A Picture of Genomic Similarities and Differences.</title>
        <authorList>
            <person name="Dluhosova J."/>
            <person name="Istvanek J."/>
            <person name="Nedelnik J."/>
            <person name="Repkova J."/>
        </authorList>
    </citation>
    <scope>NUCLEOTIDE SEQUENCE [LARGE SCALE GENOMIC DNA]</scope>
    <source>
        <strain evidence="2">cv. 10/8</strain>
        <tissue evidence="1">Leaf</tissue>
    </source>
</reference>
<organism evidence="1 2">
    <name type="scientific">Trifolium medium</name>
    <dbReference type="NCBI Taxonomy" id="97028"/>
    <lineage>
        <taxon>Eukaryota</taxon>
        <taxon>Viridiplantae</taxon>
        <taxon>Streptophyta</taxon>
        <taxon>Embryophyta</taxon>
        <taxon>Tracheophyta</taxon>
        <taxon>Spermatophyta</taxon>
        <taxon>Magnoliopsida</taxon>
        <taxon>eudicotyledons</taxon>
        <taxon>Gunneridae</taxon>
        <taxon>Pentapetalae</taxon>
        <taxon>rosids</taxon>
        <taxon>fabids</taxon>
        <taxon>Fabales</taxon>
        <taxon>Fabaceae</taxon>
        <taxon>Papilionoideae</taxon>
        <taxon>50 kb inversion clade</taxon>
        <taxon>NPAAA clade</taxon>
        <taxon>Hologalegina</taxon>
        <taxon>IRL clade</taxon>
        <taxon>Trifolieae</taxon>
        <taxon>Trifolium</taxon>
    </lineage>
</organism>
<protein>
    <submittedName>
        <fullName evidence="1">Uncharacterized protein</fullName>
    </submittedName>
</protein>
<sequence>MMLTLSNRCELCGWGLIRDVPVKVNDLLISVDFAVVTIPGDEEIPLIFGKPFLAASRALIPDEEKELV</sequence>
<proteinExistence type="predicted"/>
<feature type="non-terminal residue" evidence="1">
    <location>
        <position position="68"/>
    </location>
</feature>
<evidence type="ECO:0000313" key="1">
    <source>
        <dbReference type="EMBL" id="MCI62136.1"/>
    </source>
</evidence>
<comment type="caution">
    <text evidence="1">The sequence shown here is derived from an EMBL/GenBank/DDBJ whole genome shotgun (WGS) entry which is preliminary data.</text>
</comment>
<dbReference type="PANTHER" id="PTHR33067">
    <property type="entry name" value="RNA-DIRECTED DNA POLYMERASE-RELATED"/>
    <property type="match status" value="1"/>
</dbReference>
<name>A0A392TPS8_9FABA</name>
<evidence type="ECO:0000313" key="2">
    <source>
        <dbReference type="Proteomes" id="UP000265520"/>
    </source>
</evidence>
<dbReference type="Proteomes" id="UP000265520">
    <property type="component" value="Unassembled WGS sequence"/>
</dbReference>
<dbReference type="AlphaFoldDB" id="A0A392TPS8"/>
<accession>A0A392TPS8</accession>
<dbReference type="EMBL" id="LXQA010613655">
    <property type="protein sequence ID" value="MCI62136.1"/>
    <property type="molecule type" value="Genomic_DNA"/>
</dbReference>